<reference evidence="1" key="2">
    <citation type="journal article" date="2015" name="Data Brief">
        <title>Shoot transcriptome of the giant reed, Arundo donax.</title>
        <authorList>
            <person name="Barrero R.A."/>
            <person name="Guerrero F.D."/>
            <person name="Moolhuijzen P."/>
            <person name="Goolsby J.A."/>
            <person name="Tidwell J."/>
            <person name="Bellgard S.E."/>
            <person name="Bellgard M.I."/>
        </authorList>
    </citation>
    <scope>NUCLEOTIDE SEQUENCE</scope>
    <source>
        <tissue evidence="1">Shoot tissue taken approximately 20 cm above the soil surface</tissue>
    </source>
</reference>
<evidence type="ECO:0000313" key="1">
    <source>
        <dbReference type="EMBL" id="JAE21876.1"/>
    </source>
</evidence>
<accession>A0A0A9GH43</accession>
<protein>
    <submittedName>
        <fullName evidence="1">Uncharacterized protein</fullName>
    </submittedName>
</protein>
<reference evidence="1" key="1">
    <citation type="submission" date="2014-09" db="EMBL/GenBank/DDBJ databases">
        <authorList>
            <person name="Magalhaes I.L.F."/>
            <person name="Oliveira U."/>
            <person name="Santos F.R."/>
            <person name="Vidigal T.H.D.A."/>
            <person name="Brescovit A.D."/>
            <person name="Santos A.J."/>
        </authorList>
    </citation>
    <scope>NUCLEOTIDE SEQUENCE</scope>
    <source>
        <tissue evidence="1">Shoot tissue taken approximately 20 cm above the soil surface</tissue>
    </source>
</reference>
<name>A0A0A9GH43_ARUDO</name>
<sequence length="65" mass="7828">MKRVRPIGWPTGHHCQRSSAIVWRVLSSNLHRLQMAKSSDCWCNHDLCTVSYRYPLETWADWRHY</sequence>
<proteinExistence type="predicted"/>
<organism evidence="1">
    <name type="scientific">Arundo donax</name>
    <name type="common">Giant reed</name>
    <name type="synonym">Donax arundinaceus</name>
    <dbReference type="NCBI Taxonomy" id="35708"/>
    <lineage>
        <taxon>Eukaryota</taxon>
        <taxon>Viridiplantae</taxon>
        <taxon>Streptophyta</taxon>
        <taxon>Embryophyta</taxon>
        <taxon>Tracheophyta</taxon>
        <taxon>Spermatophyta</taxon>
        <taxon>Magnoliopsida</taxon>
        <taxon>Liliopsida</taxon>
        <taxon>Poales</taxon>
        <taxon>Poaceae</taxon>
        <taxon>PACMAD clade</taxon>
        <taxon>Arundinoideae</taxon>
        <taxon>Arundineae</taxon>
        <taxon>Arundo</taxon>
    </lineage>
</organism>
<dbReference type="AlphaFoldDB" id="A0A0A9GH43"/>
<dbReference type="EMBL" id="GBRH01176020">
    <property type="protein sequence ID" value="JAE21876.1"/>
    <property type="molecule type" value="Transcribed_RNA"/>
</dbReference>